<dbReference type="RefSeq" id="WP_137698232.1">
    <property type="nucleotide sequence ID" value="NZ_CP061336.1"/>
</dbReference>
<sequence length="224" mass="26444">MSLKPIKASEQKKNQERINAKMQKRKKELLDDPPPYIYIVSEGKETEPNYISGLAKAINSKFSDLSSGDRIIVKGTGRNTRGLLKYARKVVESDFPQAAVVWLMYDKDDFPLDDFDNTQYSAEDKKDNRQYRVAWSNECIELWFVLHFQELEVNNGREHYRKILRQKCGYEKNLKNIYDLLMDKTNIAIKRARRQYESYNDLPPSKRCPATRVYELVEELQKYL</sequence>
<dbReference type="AlphaFoldDB" id="A0A4U7JG56"/>
<protein>
    <submittedName>
        <fullName evidence="1">RloB domain-containing protein</fullName>
    </submittedName>
</protein>
<evidence type="ECO:0000313" key="2">
    <source>
        <dbReference type="Proteomes" id="UP000306409"/>
    </source>
</evidence>
<keyword evidence="2" id="KW-1185">Reference proteome</keyword>
<accession>A0A4U7JG56</accession>
<reference evidence="1 2" key="1">
    <citation type="submission" date="2020-09" db="EMBL/GenBank/DDBJ databases">
        <title>Characterization and genome sequencing of Ruminiclostridium sp. nov. MA18.</title>
        <authorList>
            <person name="Rettenmaier R."/>
            <person name="Kowollik M.-L."/>
            <person name="Liebl W."/>
            <person name="Zverlov V."/>
        </authorList>
    </citation>
    <scope>NUCLEOTIDE SEQUENCE [LARGE SCALE GENOMIC DNA]</scope>
    <source>
        <strain evidence="1 2">MA18</strain>
    </source>
</reference>
<evidence type="ECO:0000313" key="1">
    <source>
        <dbReference type="EMBL" id="QNU67974.1"/>
    </source>
</evidence>
<name>A0A4U7JG56_9FIRM</name>
<dbReference type="EMBL" id="CP061336">
    <property type="protein sequence ID" value="QNU67974.1"/>
    <property type="molecule type" value="Genomic_DNA"/>
</dbReference>
<gene>
    <name evidence="1" type="ORF">EHE19_005900</name>
</gene>
<dbReference type="InterPro" id="IPR025591">
    <property type="entry name" value="RloB"/>
</dbReference>
<dbReference type="Pfam" id="PF13707">
    <property type="entry name" value="RloB"/>
    <property type="match status" value="1"/>
</dbReference>
<dbReference type="KEGG" id="rher:EHE19_005900"/>
<dbReference type="Proteomes" id="UP000306409">
    <property type="component" value="Chromosome"/>
</dbReference>
<organism evidence="1 2">
    <name type="scientific">Ruminiclostridium herbifermentans</name>
    <dbReference type="NCBI Taxonomy" id="2488810"/>
    <lineage>
        <taxon>Bacteria</taxon>
        <taxon>Bacillati</taxon>
        <taxon>Bacillota</taxon>
        <taxon>Clostridia</taxon>
        <taxon>Eubacteriales</taxon>
        <taxon>Oscillospiraceae</taxon>
        <taxon>Ruminiclostridium</taxon>
    </lineage>
</organism>
<proteinExistence type="predicted"/>
<dbReference type="OrthoDB" id="9796523at2"/>